<sequence>MSSQFSPPTTLVVAQKPVFKRQKTRKGTFSCWECKNRKIRCEFKPNSGSECNSCQRRGLRCISQDFIEIDSNSCENIGRRIEYVEDLVGQLIRERSNWNPPDGYTYSPSISSPGQQLLNQSCSLSNHLESLLPSRAIIINLIQLCKFFQLPFHTFRQPYEKLKSSQITKEQLDQAVQPPPSTAPPVIFAQRLINFALCLQHLDKISIQKMQTFLNASTTDAAQRCVEIASRYVTSHDTLMESLEGLETYMLEAGYHISTGNPRAAWLLMRRALGVARRMNLPFMAKGEYRAEYMWFRLHASDRLISLMVALPCNSCDDSFAKEKILSEKLPCERLERIHTAIIGRIIDRNINMQRQSSRGFAYYHGYDDYAVTQAIDSEMKQAAKSVPLEWWVIPTLDNRTADVDIMERTAILHTQTHQHYILVLLHQPYLFRTSDTQSTISSISSDTSGLIDHAYSKSAALSASRELLCRFLILRSFHHVPSYRGVDHKAFTAAVTLILAHLDGHRLSSVNVLQHQRPHDLGLIYSIINRFSEDTSSQKFAHTLRELLGIEADASSGACYYFTWSENGHGTEQNDDLKLEIPYFGTLSIIKSGTDMENMQSYSPKKQRGNLQNNTVQHNLHLDASTSENPLSLDPSIQFSDYILPNLNFQNTLPSLPALDDFRNTTKLDTNPVQSFVDPSESSVPGLDSTLFSALVHDGEIN</sequence>
<evidence type="ECO:0000259" key="5">
    <source>
        <dbReference type="PROSITE" id="PS50048"/>
    </source>
</evidence>
<dbReference type="AlphaFoldDB" id="A0AAD4PUZ7"/>
<dbReference type="CDD" id="cd12148">
    <property type="entry name" value="fungal_TF_MHR"/>
    <property type="match status" value="1"/>
</dbReference>
<keyword evidence="3" id="KW-0804">Transcription</keyword>
<protein>
    <recommendedName>
        <fullName evidence="5">Zn(2)-C6 fungal-type domain-containing protein</fullName>
    </recommendedName>
</protein>
<dbReference type="InterPro" id="IPR001138">
    <property type="entry name" value="Zn2Cys6_DnaBD"/>
</dbReference>
<dbReference type="Proteomes" id="UP001201262">
    <property type="component" value="Unassembled WGS sequence"/>
</dbReference>
<evidence type="ECO:0000313" key="6">
    <source>
        <dbReference type="EMBL" id="KAH8690684.1"/>
    </source>
</evidence>
<dbReference type="PANTHER" id="PTHR47840:SF1">
    <property type="entry name" value="ZN(II)2CYS6 TRANSCRIPTION FACTOR (EUROFUNG)"/>
    <property type="match status" value="1"/>
</dbReference>
<keyword evidence="4" id="KW-0539">Nucleus</keyword>
<dbReference type="EMBL" id="JAJTJA010000013">
    <property type="protein sequence ID" value="KAH8690684.1"/>
    <property type="molecule type" value="Genomic_DNA"/>
</dbReference>
<dbReference type="Pfam" id="PF00172">
    <property type="entry name" value="Zn_clus"/>
    <property type="match status" value="1"/>
</dbReference>
<dbReference type="GO" id="GO:0000981">
    <property type="term" value="F:DNA-binding transcription factor activity, RNA polymerase II-specific"/>
    <property type="evidence" value="ECO:0007669"/>
    <property type="project" value="InterPro"/>
</dbReference>
<dbReference type="InterPro" id="IPR036864">
    <property type="entry name" value="Zn2-C6_fun-type_DNA-bd_sf"/>
</dbReference>
<evidence type="ECO:0000313" key="7">
    <source>
        <dbReference type="Proteomes" id="UP001201262"/>
    </source>
</evidence>
<dbReference type="PANTHER" id="PTHR47840">
    <property type="entry name" value="ZN(II)2CYS6 TRANSCRIPTION FACTOR (EUROFUNG)-RELATED"/>
    <property type="match status" value="1"/>
</dbReference>
<keyword evidence="1" id="KW-0805">Transcription regulation</keyword>
<keyword evidence="7" id="KW-1185">Reference proteome</keyword>
<evidence type="ECO:0000256" key="1">
    <source>
        <dbReference type="ARBA" id="ARBA00023015"/>
    </source>
</evidence>
<gene>
    <name evidence="6" type="ORF">BGW36DRAFT_432476</name>
</gene>
<name>A0AAD4PUZ7_9EURO</name>
<evidence type="ECO:0000256" key="3">
    <source>
        <dbReference type="ARBA" id="ARBA00023163"/>
    </source>
</evidence>
<dbReference type="Gene3D" id="4.10.240.10">
    <property type="entry name" value="Zn(2)-C6 fungal-type DNA-binding domain"/>
    <property type="match status" value="1"/>
</dbReference>
<comment type="caution">
    <text evidence="6">The sequence shown here is derived from an EMBL/GenBank/DDBJ whole genome shotgun (WGS) entry which is preliminary data.</text>
</comment>
<feature type="domain" description="Zn(2)-C6 fungal-type" evidence="5">
    <location>
        <begin position="30"/>
        <end position="63"/>
    </location>
</feature>
<dbReference type="PROSITE" id="PS50048">
    <property type="entry name" value="ZN2_CY6_FUNGAL_2"/>
    <property type="match status" value="1"/>
</dbReference>
<reference evidence="6" key="1">
    <citation type="submission" date="2021-12" db="EMBL/GenBank/DDBJ databases">
        <title>Convergent genome expansion in fungi linked to evolution of root-endophyte symbiosis.</title>
        <authorList>
            <consortium name="DOE Joint Genome Institute"/>
            <person name="Ke Y.-H."/>
            <person name="Bonito G."/>
            <person name="Liao H.-L."/>
            <person name="Looney B."/>
            <person name="Rojas-Flechas A."/>
            <person name="Nash J."/>
            <person name="Hameed K."/>
            <person name="Schadt C."/>
            <person name="Martin F."/>
            <person name="Crous P.W."/>
            <person name="Miettinen O."/>
            <person name="Magnuson J.K."/>
            <person name="Labbe J."/>
            <person name="Jacobson D."/>
            <person name="Doktycz M.J."/>
            <person name="Veneault-Fourrey C."/>
            <person name="Kuo A."/>
            <person name="Mondo S."/>
            <person name="Calhoun S."/>
            <person name="Riley R."/>
            <person name="Ohm R."/>
            <person name="LaButti K."/>
            <person name="Andreopoulos B."/>
            <person name="Pangilinan J."/>
            <person name="Nolan M."/>
            <person name="Tritt A."/>
            <person name="Clum A."/>
            <person name="Lipzen A."/>
            <person name="Daum C."/>
            <person name="Barry K."/>
            <person name="Grigoriev I.V."/>
            <person name="Vilgalys R."/>
        </authorList>
    </citation>
    <scope>NUCLEOTIDE SEQUENCE</scope>
    <source>
        <strain evidence="6">PMI_201</strain>
    </source>
</reference>
<dbReference type="SUPFAM" id="SSF57701">
    <property type="entry name" value="Zn2/Cys6 DNA-binding domain"/>
    <property type="match status" value="1"/>
</dbReference>
<accession>A0AAD4PUZ7</accession>
<organism evidence="6 7">
    <name type="scientific">Talaromyces proteolyticus</name>
    <dbReference type="NCBI Taxonomy" id="1131652"/>
    <lineage>
        <taxon>Eukaryota</taxon>
        <taxon>Fungi</taxon>
        <taxon>Dikarya</taxon>
        <taxon>Ascomycota</taxon>
        <taxon>Pezizomycotina</taxon>
        <taxon>Eurotiomycetes</taxon>
        <taxon>Eurotiomycetidae</taxon>
        <taxon>Eurotiales</taxon>
        <taxon>Trichocomaceae</taxon>
        <taxon>Talaromyces</taxon>
        <taxon>Talaromyces sect. Bacilispori</taxon>
    </lineage>
</organism>
<dbReference type="RefSeq" id="XP_046066880.1">
    <property type="nucleotide sequence ID" value="XM_046221143.1"/>
</dbReference>
<keyword evidence="2" id="KW-0238">DNA-binding</keyword>
<evidence type="ECO:0000256" key="2">
    <source>
        <dbReference type="ARBA" id="ARBA00023125"/>
    </source>
</evidence>
<dbReference type="GO" id="GO:0003677">
    <property type="term" value="F:DNA binding"/>
    <property type="evidence" value="ECO:0007669"/>
    <property type="project" value="UniProtKB-KW"/>
</dbReference>
<dbReference type="PROSITE" id="PS00463">
    <property type="entry name" value="ZN2_CY6_FUNGAL_1"/>
    <property type="match status" value="1"/>
</dbReference>
<evidence type="ECO:0000256" key="4">
    <source>
        <dbReference type="ARBA" id="ARBA00023242"/>
    </source>
</evidence>
<dbReference type="SMART" id="SM00066">
    <property type="entry name" value="GAL4"/>
    <property type="match status" value="1"/>
</dbReference>
<proteinExistence type="predicted"/>
<dbReference type="GO" id="GO:0008270">
    <property type="term" value="F:zinc ion binding"/>
    <property type="evidence" value="ECO:0007669"/>
    <property type="project" value="InterPro"/>
</dbReference>
<dbReference type="GeneID" id="70251430"/>